<sequence length="96" mass="10770">MKGYGGTILSVAANSSILLRHFAEKFAEEEKEDEGASKRAPVPMLRVQVTAGYERTRRFPEAIGALLREYKKKKEKRSEEVGLQCAHFPENSGRST</sequence>
<accession>A0AAV2NXE6</accession>
<dbReference type="Proteomes" id="UP001497644">
    <property type="component" value="Chromosome 5"/>
</dbReference>
<evidence type="ECO:0000313" key="1">
    <source>
        <dbReference type="EMBL" id="CAL1684378.1"/>
    </source>
</evidence>
<name>A0AAV2NXE6_9HYME</name>
<evidence type="ECO:0000313" key="2">
    <source>
        <dbReference type="Proteomes" id="UP001497644"/>
    </source>
</evidence>
<reference evidence="1" key="1">
    <citation type="submission" date="2024-04" db="EMBL/GenBank/DDBJ databases">
        <authorList>
            <consortium name="Molecular Ecology Group"/>
        </authorList>
    </citation>
    <scope>NUCLEOTIDE SEQUENCE</scope>
</reference>
<proteinExistence type="predicted"/>
<keyword evidence="2" id="KW-1185">Reference proteome</keyword>
<gene>
    <name evidence="1" type="ORF">LPLAT_LOCUS10014</name>
</gene>
<dbReference type="EMBL" id="OZ034828">
    <property type="protein sequence ID" value="CAL1684378.1"/>
    <property type="molecule type" value="Genomic_DNA"/>
</dbReference>
<organism evidence="1 2">
    <name type="scientific">Lasius platythorax</name>
    <dbReference type="NCBI Taxonomy" id="488582"/>
    <lineage>
        <taxon>Eukaryota</taxon>
        <taxon>Metazoa</taxon>
        <taxon>Ecdysozoa</taxon>
        <taxon>Arthropoda</taxon>
        <taxon>Hexapoda</taxon>
        <taxon>Insecta</taxon>
        <taxon>Pterygota</taxon>
        <taxon>Neoptera</taxon>
        <taxon>Endopterygota</taxon>
        <taxon>Hymenoptera</taxon>
        <taxon>Apocrita</taxon>
        <taxon>Aculeata</taxon>
        <taxon>Formicoidea</taxon>
        <taxon>Formicidae</taxon>
        <taxon>Formicinae</taxon>
        <taxon>Lasius</taxon>
        <taxon>Lasius</taxon>
    </lineage>
</organism>
<dbReference type="AlphaFoldDB" id="A0AAV2NXE6"/>
<protein>
    <submittedName>
        <fullName evidence="1">Uncharacterized protein</fullName>
    </submittedName>
</protein>